<dbReference type="InterPro" id="IPR016135">
    <property type="entry name" value="UBQ-conjugating_enzyme/RWD"/>
</dbReference>
<dbReference type="GO" id="GO:0005524">
    <property type="term" value="F:ATP binding"/>
    <property type="evidence" value="ECO:0007669"/>
    <property type="project" value="UniProtKB-UniRule"/>
</dbReference>
<dbReference type="SUPFAM" id="SSF52954">
    <property type="entry name" value="Class II aaRS ABD-related"/>
    <property type="match status" value="1"/>
</dbReference>
<dbReference type="Gene3D" id="3.40.50.800">
    <property type="entry name" value="Anticodon-binding domain"/>
    <property type="match status" value="1"/>
</dbReference>
<dbReference type="SUPFAM" id="SSF54495">
    <property type="entry name" value="UBC-like"/>
    <property type="match status" value="1"/>
</dbReference>
<dbReference type="GO" id="GO:0006427">
    <property type="term" value="P:histidyl-tRNA aminoacylation"/>
    <property type="evidence" value="ECO:0007669"/>
    <property type="project" value="TreeGrafter"/>
</dbReference>
<dbReference type="Pfam" id="PF00069">
    <property type="entry name" value="Pkinase"/>
    <property type="match status" value="1"/>
</dbReference>
<dbReference type="EC" id="2.7.11.1" evidence="1"/>
<evidence type="ECO:0000256" key="5">
    <source>
        <dbReference type="ARBA" id="ARBA00022777"/>
    </source>
</evidence>
<dbReference type="InterPro" id="IPR011009">
    <property type="entry name" value="Kinase-like_dom_sf"/>
</dbReference>
<organism evidence="14 15">
    <name type="scientific">Senna tora</name>
    <dbReference type="NCBI Taxonomy" id="362788"/>
    <lineage>
        <taxon>Eukaryota</taxon>
        <taxon>Viridiplantae</taxon>
        <taxon>Streptophyta</taxon>
        <taxon>Embryophyta</taxon>
        <taxon>Tracheophyta</taxon>
        <taxon>Spermatophyta</taxon>
        <taxon>Magnoliopsida</taxon>
        <taxon>eudicotyledons</taxon>
        <taxon>Gunneridae</taxon>
        <taxon>Pentapetalae</taxon>
        <taxon>rosids</taxon>
        <taxon>fabids</taxon>
        <taxon>Fabales</taxon>
        <taxon>Fabaceae</taxon>
        <taxon>Caesalpinioideae</taxon>
        <taxon>Cassia clade</taxon>
        <taxon>Senna</taxon>
    </lineage>
</organism>
<evidence type="ECO:0000256" key="2">
    <source>
        <dbReference type="ARBA" id="ARBA00022527"/>
    </source>
</evidence>
<dbReference type="EMBL" id="JAAIUW010000007">
    <property type="protein sequence ID" value="KAF7824320.1"/>
    <property type="molecule type" value="Genomic_DNA"/>
</dbReference>
<dbReference type="InterPro" id="IPR041715">
    <property type="entry name" value="HisRS-like_core"/>
</dbReference>
<dbReference type="InterPro" id="IPR006575">
    <property type="entry name" value="RWD_dom"/>
</dbReference>
<dbReference type="PROSITE" id="PS50908">
    <property type="entry name" value="RWD"/>
    <property type="match status" value="1"/>
</dbReference>
<dbReference type="GO" id="GO:0010468">
    <property type="term" value="P:regulation of gene expression"/>
    <property type="evidence" value="ECO:0007669"/>
    <property type="project" value="UniProtKB-ARBA"/>
</dbReference>
<feature type="region of interest" description="Disordered" evidence="11">
    <location>
        <begin position="1"/>
        <end position="36"/>
    </location>
</feature>
<dbReference type="GO" id="GO:0005739">
    <property type="term" value="C:mitochondrion"/>
    <property type="evidence" value="ECO:0007669"/>
    <property type="project" value="TreeGrafter"/>
</dbReference>
<dbReference type="Pfam" id="PF12745">
    <property type="entry name" value="HGTP_anticodon2"/>
    <property type="match status" value="1"/>
</dbReference>
<evidence type="ECO:0000313" key="15">
    <source>
        <dbReference type="Proteomes" id="UP000634136"/>
    </source>
</evidence>
<keyword evidence="5 14" id="KW-0418">Kinase</keyword>
<dbReference type="Pfam" id="PF13393">
    <property type="entry name" value="tRNA-synt_His"/>
    <property type="match status" value="1"/>
</dbReference>
<dbReference type="InterPro" id="IPR008266">
    <property type="entry name" value="Tyr_kinase_AS"/>
</dbReference>
<feature type="compositionally biased region" description="Basic residues" evidence="11">
    <location>
        <begin position="1"/>
        <end position="22"/>
    </location>
</feature>
<keyword evidence="7" id="KW-0648">Protein biosynthesis</keyword>
<name>A0A834TPR9_9FABA</name>
<dbReference type="InterPro" id="IPR000719">
    <property type="entry name" value="Prot_kinase_dom"/>
</dbReference>
<gene>
    <name evidence="14" type="ORF">G2W53_022464</name>
</gene>
<dbReference type="SUPFAM" id="SSF56112">
    <property type="entry name" value="Protein kinase-like (PK-like)"/>
    <property type="match status" value="1"/>
</dbReference>
<feature type="region of interest" description="Disordered" evidence="11">
    <location>
        <begin position="210"/>
        <end position="280"/>
    </location>
</feature>
<dbReference type="CDD" id="cd23818">
    <property type="entry name" value="RWD_RNF25"/>
    <property type="match status" value="1"/>
</dbReference>
<dbReference type="PANTHER" id="PTHR11476">
    <property type="entry name" value="HISTIDYL-TRNA SYNTHETASE"/>
    <property type="match status" value="1"/>
</dbReference>
<dbReference type="SMART" id="SM00591">
    <property type="entry name" value="RWD"/>
    <property type="match status" value="1"/>
</dbReference>
<dbReference type="PROSITE" id="PS00107">
    <property type="entry name" value="PROTEIN_KINASE_ATP"/>
    <property type="match status" value="1"/>
</dbReference>
<dbReference type="InterPro" id="IPR024435">
    <property type="entry name" value="HisRS-related_dom"/>
</dbReference>
<comment type="catalytic activity">
    <reaction evidence="9">
        <text>L-seryl-[protein] + ATP = O-phospho-L-seryl-[protein] + ADP + H(+)</text>
        <dbReference type="Rhea" id="RHEA:17989"/>
        <dbReference type="Rhea" id="RHEA-COMP:9863"/>
        <dbReference type="Rhea" id="RHEA-COMP:11604"/>
        <dbReference type="ChEBI" id="CHEBI:15378"/>
        <dbReference type="ChEBI" id="CHEBI:29999"/>
        <dbReference type="ChEBI" id="CHEBI:30616"/>
        <dbReference type="ChEBI" id="CHEBI:83421"/>
        <dbReference type="ChEBI" id="CHEBI:456216"/>
        <dbReference type="EC" id="2.7.11.1"/>
    </reaction>
</comment>
<dbReference type="PANTHER" id="PTHR11476:SF10">
    <property type="entry name" value="NON-SPECIFIC SERINE_THREONINE PROTEIN KINASE"/>
    <property type="match status" value="1"/>
</dbReference>
<dbReference type="InterPro" id="IPR017441">
    <property type="entry name" value="Protein_kinase_ATP_BS"/>
</dbReference>
<keyword evidence="6 10" id="KW-0067">ATP-binding</keyword>
<dbReference type="GO" id="GO:0051246">
    <property type="term" value="P:regulation of protein metabolic process"/>
    <property type="evidence" value="ECO:0007669"/>
    <property type="project" value="UniProtKB-ARBA"/>
</dbReference>
<dbReference type="Proteomes" id="UP000634136">
    <property type="component" value="Unassembled WGS sequence"/>
</dbReference>
<feature type="compositionally biased region" description="Polar residues" evidence="11">
    <location>
        <begin position="270"/>
        <end position="280"/>
    </location>
</feature>
<dbReference type="Pfam" id="PF05773">
    <property type="entry name" value="RWD"/>
    <property type="match status" value="1"/>
</dbReference>
<feature type="compositionally biased region" description="Basic and acidic residues" evidence="11">
    <location>
        <begin position="221"/>
        <end position="248"/>
    </location>
</feature>
<feature type="domain" description="RWD" evidence="13">
    <location>
        <begin position="40"/>
        <end position="149"/>
    </location>
</feature>
<dbReference type="FunFam" id="3.30.200.20:FF:000304">
    <property type="entry name" value="eIF-2-alpha kinase GCN2"/>
    <property type="match status" value="1"/>
</dbReference>
<dbReference type="InterPro" id="IPR036621">
    <property type="entry name" value="Anticodon-bd_dom_sf"/>
</dbReference>
<evidence type="ECO:0000259" key="12">
    <source>
        <dbReference type="PROSITE" id="PS50011"/>
    </source>
</evidence>
<keyword evidence="2" id="KW-0723">Serine/threonine-protein kinase</keyword>
<dbReference type="Gene3D" id="3.30.200.20">
    <property type="entry name" value="Phosphorylase Kinase, domain 1"/>
    <property type="match status" value="1"/>
</dbReference>
<keyword evidence="4 10" id="KW-0547">Nucleotide-binding</keyword>
<proteinExistence type="predicted"/>
<dbReference type="GO" id="GO:0032543">
    <property type="term" value="P:mitochondrial translation"/>
    <property type="evidence" value="ECO:0007669"/>
    <property type="project" value="TreeGrafter"/>
</dbReference>
<dbReference type="AlphaFoldDB" id="A0A834TPR9"/>
<dbReference type="GO" id="GO:0033554">
    <property type="term" value="P:cellular response to stress"/>
    <property type="evidence" value="ECO:0007669"/>
    <property type="project" value="UniProtKB-ARBA"/>
</dbReference>
<sequence length="1234" mass="138566">MGHSSRKKKRGGGSGRRSKGRAPLKDHVSQSSGDDNELSEEITALCGIFQEDCKILPGSPPQIVINLRPYSKDMGYEDVDVSAVLVVRCLPGYPFKCPKLQITPENGLSESDADKLLSLLHDQANLNAREGRVMIFNLVEAAQEFMSGIEPVGKANDSKLLRSTKECNEELFLKDIGASNRSSFIYGFIDLFSGYAESWNWGFGMDDTNGKSSSVTPSKLDASEHVYEAEKKKSDRKQEPFKNQETKKGPLVSQTSKLDASGENGEESNKSMSLSNTSGSHAEELDSILDEYTSDDYDEGIYASATSESESSTSMAHHQASQTVEKDLIVVHLLHLACGSQGPLANSLPHIATELYNLGIISDWARDMASKPSSAFNKTFNHVFQKHLDSSRISQFWKPSDLGGPTTVPPSSRYLNDFEELRPLGHGGFGHVVLCKNKLDGRQYAVKKIRLKDKSIPIKIIREVATLSRLQHQHVVRYYQAWFETGVADSNGDATWGSRTPMSSSFSFKASSFPDALGNENQLESTYLYIQMEYCPRTLRQVFESYTHFDKELAWHLFRQIVEGLAHIHGQGIIHRDLTPSNIFFDARNDIKIGDFGLAKFLKLEQLDQDPGHPTDITGVSIDGTGQVGTYFYTAPEIEQGWPKIDEKVDMYSLGVVFFELWHPFGTAMERHVVLTDLKQKGELPSTWVAKFPEQAALLRKLMSPSPSDRLSATELLQCVFPPRMESELLDDILRSMKTSEDTSIYDKVVNAIFDKELSSAKEQLYQAGRSGSVGNNSSSILCTDLETEVRDNVVDVTREVFRQHCAKHLEILAMGLLDDFPQYKSRNAVKLLTHGGDMLELCHELRLPFVNWVISNQKFSFKRYEISCVYRRAVGHSPPNRYLQGDFDIIGGTSALTEAEVIKVTRDIVTCVFPADSCDIHLNHGDLLDAIWSWIGIKTENRVKVAELLSLMGSLRPQSSARKSKWAVIRRQLLQELNLAEAIVNRLQTVGLRFCGAADQALPRLRGALPSDKRTRKALDELSELFSLLRVWRIDNNVYVDALMPPTESYHRDLFFQVYLTKENNPGSIPEGVLLAVGGRYDYLLHQMWNRDYKTNLPGGVGTSLALETIIQNCPADFKPIRNEASTSILVCSRGGGGLLMERMELVAELWEENFKAQFVPTPDPSLTEQYEYANEHDIKCLVIITDQTSFGCFEFQVRHLELKKEKQVERENIVKFLSNAITTQFRNPSIWI</sequence>
<protein>
    <recommendedName>
        <fullName evidence="1">non-specific serine/threonine protein kinase</fullName>
        <ecNumber evidence="1">2.7.11.1</ecNumber>
    </recommendedName>
</protein>
<evidence type="ECO:0000256" key="6">
    <source>
        <dbReference type="ARBA" id="ARBA00022840"/>
    </source>
</evidence>
<keyword evidence="3" id="KW-0808">Transferase</keyword>
<comment type="catalytic activity">
    <reaction evidence="8">
        <text>L-threonyl-[protein] + ATP = O-phospho-L-threonyl-[protein] + ADP + H(+)</text>
        <dbReference type="Rhea" id="RHEA:46608"/>
        <dbReference type="Rhea" id="RHEA-COMP:11060"/>
        <dbReference type="Rhea" id="RHEA-COMP:11605"/>
        <dbReference type="ChEBI" id="CHEBI:15378"/>
        <dbReference type="ChEBI" id="CHEBI:30013"/>
        <dbReference type="ChEBI" id="CHEBI:30616"/>
        <dbReference type="ChEBI" id="CHEBI:61977"/>
        <dbReference type="ChEBI" id="CHEBI:456216"/>
        <dbReference type="EC" id="2.7.11.1"/>
    </reaction>
</comment>
<dbReference type="FunFam" id="1.10.510.10:FF:000539">
    <property type="entry name" value="eIF-2-alpha kinase GCN2"/>
    <property type="match status" value="1"/>
</dbReference>
<dbReference type="SUPFAM" id="SSF55681">
    <property type="entry name" value="Class II aaRS and biotin synthetases"/>
    <property type="match status" value="1"/>
</dbReference>
<evidence type="ECO:0000256" key="7">
    <source>
        <dbReference type="ARBA" id="ARBA00022917"/>
    </source>
</evidence>
<reference evidence="14" key="1">
    <citation type="submission" date="2020-09" db="EMBL/GenBank/DDBJ databases">
        <title>Genome-Enabled Discovery of Anthraquinone Biosynthesis in Senna tora.</title>
        <authorList>
            <person name="Kang S.-H."/>
            <person name="Pandey R.P."/>
            <person name="Lee C.-M."/>
            <person name="Sim J.-S."/>
            <person name="Jeong J.-T."/>
            <person name="Choi B.-S."/>
            <person name="Jung M."/>
            <person name="Ginzburg D."/>
            <person name="Zhao K."/>
            <person name="Won S.Y."/>
            <person name="Oh T.-J."/>
            <person name="Yu Y."/>
            <person name="Kim N.-H."/>
            <person name="Lee O.R."/>
            <person name="Lee T.-H."/>
            <person name="Bashyal P."/>
            <person name="Kim T.-S."/>
            <person name="Lee W.-H."/>
            <person name="Kawkins C."/>
            <person name="Kim C.-K."/>
            <person name="Kim J.S."/>
            <person name="Ahn B.O."/>
            <person name="Rhee S.Y."/>
            <person name="Sohng J.K."/>
        </authorList>
    </citation>
    <scope>NUCLEOTIDE SEQUENCE</scope>
    <source>
        <tissue evidence="14">Leaf</tissue>
    </source>
</reference>
<accession>A0A834TPR9</accession>
<feature type="binding site" evidence="10">
    <location>
        <position position="448"/>
    </location>
    <ligand>
        <name>ATP</name>
        <dbReference type="ChEBI" id="CHEBI:30616"/>
    </ligand>
</feature>
<dbReference type="CDD" id="cd14046">
    <property type="entry name" value="STKc_EIF2AK4_GCN2_rpt2"/>
    <property type="match status" value="1"/>
</dbReference>
<evidence type="ECO:0000256" key="9">
    <source>
        <dbReference type="ARBA" id="ARBA00048679"/>
    </source>
</evidence>
<dbReference type="OrthoDB" id="341578at2759"/>
<evidence type="ECO:0000256" key="10">
    <source>
        <dbReference type="PROSITE-ProRule" id="PRU10141"/>
    </source>
</evidence>
<dbReference type="InterPro" id="IPR045864">
    <property type="entry name" value="aa-tRNA-synth_II/BPL/LPL"/>
</dbReference>
<evidence type="ECO:0000256" key="8">
    <source>
        <dbReference type="ARBA" id="ARBA00047899"/>
    </source>
</evidence>
<feature type="domain" description="Protein kinase" evidence="12">
    <location>
        <begin position="418"/>
        <end position="725"/>
    </location>
</feature>
<evidence type="ECO:0000256" key="1">
    <source>
        <dbReference type="ARBA" id="ARBA00012513"/>
    </source>
</evidence>
<dbReference type="GO" id="GO:0003723">
    <property type="term" value="F:RNA binding"/>
    <property type="evidence" value="ECO:0007669"/>
    <property type="project" value="TreeGrafter"/>
</dbReference>
<dbReference type="GO" id="GO:0004821">
    <property type="term" value="F:histidine-tRNA ligase activity"/>
    <property type="evidence" value="ECO:0007669"/>
    <property type="project" value="TreeGrafter"/>
</dbReference>
<dbReference type="GO" id="GO:0009893">
    <property type="term" value="P:positive regulation of metabolic process"/>
    <property type="evidence" value="ECO:0007669"/>
    <property type="project" value="UniProtKB-ARBA"/>
</dbReference>
<dbReference type="FunFam" id="3.30.930.10:FF:000068">
    <property type="entry name" value="eIF-2-alpha kinase GCN2"/>
    <property type="match status" value="1"/>
</dbReference>
<dbReference type="FunFam" id="3.10.110.10:FF:000050">
    <property type="entry name" value="eIF-2-alpha kinase GCN2"/>
    <property type="match status" value="1"/>
</dbReference>
<evidence type="ECO:0000259" key="13">
    <source>
        <dbReference type="PROSITE" id="PS50908"/>
    </source>
</evidence>
<dbReference type="Gene3D" id="3.30.930.10">
    <property type="entry name" value="Bira Bifunctional Protein, Domain 2"/>
    <property type="match status" value="1"/>
</dbReference>
<dbReference type="Gene3D" id="3.10.110.10">
    <property type="entry name" value="Ubiquitin Conjugating Enzyme"/>
    <property type="match status" value="1"/>
</dbReference>
<keyword evidence="15" id="KW-1185">Reference proteome</keyword>
<evidence type="ECO:0000256" key="11">
    <source>
        <dbReference type="SAM" id="MobiDB-lite"/>
    </source>
</evidence>
<dbReference type="PROSITE" id="PS50011">
    <property type="entry name" value="PROTEIN_KINASE_DOM"/>
    <property type="match status" value="1"/>
</dbReference>
<dbReference type="PROSITE" id="PS00109">
    <property type="entry name" value="PROTEIN_KINASE_TYR"/>
    <property type="match status" value="1"/>
</dbReference>
<dbReference type="Gene3D" id="1.10.510.10">
    <property type="entry name" value="Transferase(Phosphotransferase) domain 1"/>
    <property type="match status" value="1"/>
</dbReference>
<dbReference type="FunFam" id="3.40.50.800:FF:000012">
    <property type="entry name" value="Histidine--tRNA ligase, cytoplasmic"/>
    <property type="match status" value="1"/>
</dbReference>
<evidence type="ECO:0000256" key="3">
    <source>
        <dbReference type="ARBA" id="ARBA00022679"/>
    </source>
</evidence>
<dbReference type="GO" id="GO:0005829">
    <property type="term" value="C:cytosol"/>
    <property type="evidence" value="ECO:0007669"/>
    <property type="project" value="TreeGrafter"/>
</dbReference>
<dbReference type="GO" id="GO:0004674">
    <property type="term" value="F:protein serine/threonine kinase activity"/>
    <property type="evidence" value="ECO:0007669"/>
    <property type="project" value="UniProtKB-KW"/>
</dbReference>
<comment type="caution">
    <text evidence="14">The sequence shown here is derived from an EMBL/GenBank/DDBJ whole genome shotgun (WGS) entry which is preliminary data.</text>
</comment>
<evidence type="ECO:0000256" key="4">
    <source>
        <dbReference type="ARBA" id="ARBA00022741"/>
    </source>
</evidence>
<evidence type="ECO:0000313" key="14">
    <source>
        <dbReference type="EMBL" id="KAF7824320.1"/>
    </source>
</evidence>